<reference evidence="2" key="2">
    <citation type="journal article" date="2021" name="PeerJ">
        <title>Extensive microbial diversity within the chicken gut microbiome revealed by metagenomics and culture.</title>
        <authorList>
            <person name="Gilroy R."/>
            <person name="Ravi A."/>
            <person name="Getino M."/>
            <person name="Pursley I."/>
            <person name="Horton D.L."/>
            <person name="Alikhan N.F."/>
            <person name="Baker D."/>
            <person name="Gharbi K."/>
            <person name="Hall N."/>
            <person name="Watson M."/>
            <person name="Adriaenssens E.M."/>
            <person name="Foster-Nyarko E."/>
            <person name="Jarju S."/>
            <person name="Secka A."/>
            <person name="Antonio M."/>
            <person name="Oren A."/>
            <person name="Chaudhuri R.R."/>
            <person name="La Ragione R."/>
            <person name="Hildebrand F."/>
            <person name="Pallen M.J."/>
        </authorList>
    </citation>
    <scope>NUCLEOTIDE SEQUENCE</scope>
    <source>
        <strain evidence="2">ChiBcec2-4451</strain>
    </source>
</reference>
<organism evidence="2 3">
    <name type="scientific">Candidatus Pullilachnospira stercoravium</name>
    <dbReference type="NCBI Taxonomy" id="2840913"/>
    <lineage>
        <taxon>Bacteria</taxon>
        <taxon>Bacillati</taxon>
        <taxon>Bacillota</taxon>
        <taxon>Clostridia</taxon>
        <taxon>Lachnospirales</taxon>
        <taxon>Lachnospiraceae</taxon>
        <taxon>Lachnospiraceae incertae sedis</taxon>
        <taxon>Candidatus Pullilachnospira</taxon>
    </lineage>
</organism>
<dbReference type="EMBL" id="DVON01000131">
    <property type="protein sequence ID" value="HIV12665.1"/>
    <property type="molecule type" value="Genomic_DNA"/>
</dbReference>
<evidence type="ECO:0000313" key="2">
    <source>
        <dbReference type="EMBL" id="HIV12665.1"/>
    </source>
</evidence>
<dbReference type="SUPFAM" id="SSF52788">
    <property type="entry name" value="Phosphotyrosine protein phosphatases I"/>
    <property type="match status" value="1"/>
</dbReference>
<gene>
    <name evidence="2" type="ORF">IAA63_05930</name>
</gene>
<dbReference type="InterPro" id="IPR036196">
    <property type="entry name" value="Ptyr_pPase_sf"/>
</dbReference>
<dbReference type="InterPro" id="IPR050438">
    <property type="entry name" value="LMW_PTPase"/>
</dbReference>
<dbReference type="InterPro" id="IPR023485">
    <property type="entry name" value="Ptyr_pPase"/>
</dbReference>
<accession>A0A9D1NVB1</accession>
<evidence type="ECO:0000313" key="3">
    <source>
        <dbReference type="Proteomes" id="UP000886723"/>
    </source>
</evidence>
<dbReference type="GO" id="GO:0004725">
    <property type="term" value="F:protein tyrosine phosphatase activity"/>
    <property type="evidence" value="ECO:0007669"/>
    <property type="project" value="TreeGrafter"/>
</dbReference>
<proteinExistence type="predicted"/>
<dbReference type="PANTHER" id="PTHR11717">
    <property type="entry name" value="LOW MOLECULAR WEIGHT PROTEIN TYROSINE PHOSPHATASE"/>
    <property type="match status" value="1"/>
</dbReference>
<feature type="domain" description="Phosphotyrosine protein phosphatase I" evidence="1">
    <location>
        <begin position="5"/>
        <end position="145"/>
    </location>
</feature>
<sequence>MIRYKKVIFVDTSDNCRAPMAELILKRKFLTNPLEIQSRGLVVLFPEPLNPKAEAVLAANGYPDPSHTARQLEQEDIGGDVLLLTMEDRQKSQIWETFENAPHVFTLREYAGESGDVPALYGQPLAVYSQCYTELELLLRKVVVRLNEEEEL</sequence>
<dbReference type="SMART" id="SM00226">
    <property type="entry name" value="LMWPc"/>
    <property type="match status" value="1"/>
</dbReference>
<reference evidence="2" key="1">
    <citation type="submission" date="2020-10" db="EMBL/GenBank/DDBJ databases">
        <authorList>
            <person name="Gilroy R."/>
        </authorList>
    </citation>
    <scope>NUCLEOTIDE SEQUENCE</scope>
    <source>
        <strain evidence="2">ChiBcec2-4451</strain>
    </source>
</reference>
<comment type="caution">
    <text evidence="2">The sequence shown here is derived from an EMBL/GenBank/DDBJ whole genome shotgun (WGS) entry which is preliminary data.</text>
</comment>
<dbReference type="Pfam" id="PF01451">
    <property type="entry name" value="LMWPc"/>
    <property type="match status" value="1"/>
</dbReference>
<dbReference type="Gene3D" id="3.40.50.2300">
    <property type="match status" value="1"/>
</dbReference>
<dbReference type="AlphaFoldDB" id="A0A9D1NVB1"/>
<dbReference type="PANTHER" id="PTHR11717:SF31">
    <property type="entry name" value="LOW MOLECULAR WEIGHT PROTEIN-TYROSINE-PHOSPHATASE ETP-RELATED"/>
    <property type="match status" value="1"/>
</dbReference>
<protein>
    <submittedName>
        <fullName evidence="2">Phosphotyrosine protein phosphatase</fullName>
    </submittedName>
</protein>
<name>A0A9D1NVB1_9FIRM</name>
<evidence type="ECO:0000259" key="1">
    <source>
        <dbReference type="SMART" id="SM00226"/>
    </source>
</evidence>
<dbReference type="Proteomes" id="UP000886723">
    <property type="component" value="Unassembled WGS sequence"/>
</dbReference>